<gene>
    <name evidence="2" type="ORF">IWQ60_002682</name>
</gene>
<dbReference type="AlphaFoldDB" id="A0A9W8E0R4"/>
<accession>A0A9W8E0R4</accession>
<feature type="compositionally biased region" description="Polar residues" evidence="1">
    <location>
        <begin position="377"/>
        <end position="389"/>
    </location>
</feature>
<protein>
    <submittedName>
        <fullName evidence="2">Uncharacterized protein</fullName>
    </submittedName>
</protein>
<organism evidence="2 3">
    <name type="scientific">Tieghemiomyces parasiticus</name>
    <dbReference type="NCBI Taxonomy" id="78921"/>
    <lineage>
        <taxon>Eukaryota</taxon>
        <taxon>Fungi</taxon>
        <taxon>Fungi incertae sedis</taxon>
        <taxon>Zoopagomycota</taxon>
        <taxon>Kickxellomycotina</taxon>
        <taxon>Dimargaritomycetes</taxon>
        <taxon>Dimargaritales</taxon>
        <taxon>Dimargaritaceae</taxon>
        <taxon>Tieghemiomyces</taxon>
    </lineage>
</organism>
<proteinExistence type="predicted"/>
<reference evidence="2" key="1">
    <citation type="submission" date="2022-07" db="EMBL/GenBank/DDBJ databases">
        <title>Phylogenomic reconstructions and comparative analyses of Kickxellomycotina fungi.</title>
        <authorList>
            <person name="Reynolds N.K."/>
            <person name="Stajich J.E."/>
            <person name="Barry K."/>
            <person name="Grigoriev I.V."/>
            <person name="Crous P."/>
            <person name="Smith M.E."/>
        </authorList>
    </citation>
    <scope>NUCLEOTIDE SEQUENCE</scope>
    <source>
        <strain evidence="2">RSA 861</strain>
    </source>
</reference>
<feature type="region of interest" description="Disordered" evidence="1">
    <location>
        <begin position="369"/>
        <end position="396"/>
    </location>
</feature>
<evidence type="ECO:0000313" key="2">
    <source>
        <dbReference type="EMBL" id="KAJ1927710.1"/>
    </source>
</evidence>
<name>A0A9W8E0R4_9FUNG</name>
<evidence type="ECO:0000313" key="3">
    <source>
        <dbReference type="Proteomes" id="UP001150569"/>
    </source>
</evidence>
<sequence>MSQHYRLQKAFYREEMLLRSFLDHRVPIGPPPYAPRLVSRIADGIASVAPLTAVDLDRWLDVHVRPLVLHLVYRQQLVGDLQTYGLTPLGDVYLDGSQRAAAYYPPRPDHPNGDPAAGVVNVRPVRDTEAAAVYRSLLVPKLGQHAEYVGQKLAAFRPELRRINAAAQTLSYIEDSKLAARNPVAYAVATGQRTYLVLLDQLLRSGQFERELRARILHWIPTRHLDMSGIMAAILPANPANLRLLSDDPAITEARHAHAIDLIMDFLPDITVHAVNIGLAARGHAMALLYYNAEVADGTYNQIDGHDRDSVASHLLAAAAQMGQWGLVNQYARQHLPAELRPLIRILGQLNWQRAATILTRWIDSLPVPDSDASEPAVTSSSPEGSETDAQGAEAPMAEVDEEFLLQMNDYFGFIDHRNQLVFTDFSSLPVEF</sequence>
<keyword evidence="3" id="KW-1185">Reference proteome</keyword>
<evidence type="ECO:0000256" key="1">
    <source>
        <dbReference type="SAM" id="MobiDB-lite"/>
    </source>
</evidence>
<dbReference type="EMBL" id="JANBPT010000105">
    <property type="protein sequence ID" value="KAJ1927710.1"/>
    <property type="molecule type" value="Genomic_DNA"/>
</dbReference>
<comment type="caution">
    <text evidence="2">The sequence shown here is derived from an EMBL/GenBank/DDBJ whole genome shotgun (WGS) entry which is preliminary data.</text>
</comment>
<dbReference type="Proteomes" id="UP001150569">
    <property type="component" value="Unassembled WGS sequence"/>
</dbReference>